<feature type="domain" description="J" evidence="3">
    <location>
        <begin position="2"/>
        <end position="61"/>
    </location>
</feature>
<feature type="region of interest" description="Disordered" evidence="2">
    <location>
        <begin position="60"/>
        <end position="121"/>
    </location>
</feature>
<keyword evidence="1" id="KW-0143">Chaperone</keyword>
<organism evidence="4 5">
    <name type="scientific">Lysobacter yananisis</name>
    <dbReference type="NCBI Taxonomy" id="1003114"/>
    <lineage>
        <taxon>Bacteria</taxon>
        <taxon>Pseudomonadati</taxon>
        <taxon>Pseudomonadota</taxon>
        <taxon>Gammaproteobacteria</taxon>
        <taxon>Lysobacterales</taxon>
        <taxon>Lysobacteraceae</taxon>
        <taxon>Lysobacter</taxon>
    </lineage>
</organism>
<dbReference type="InterPro" id="IPR001623">
    <property type="entry name" value="DnaJ_domain"/>
</dbReference>
<protein>
    <submittedName>
        <fullName evidence="4">J domain-containing protein</fullName>
    </submittedName>
</protein>
<evidence type="ECO:0000256" key="2">
    <source>
        <dbReference type="SAM" id="MobiDB-lite"/>
    </source>
</evidence>
<dbReference type="EMBL" id="CP133568">
    <property type="protein sequence ID" value="WMT02667.1"/>
    <property type="molecule type" value="Genomic_DNA"/>
</dbReference>
<feature type="region of interest" description="Disordered" evidence="2">
    <location>
        <begin position="434"/>
        <end position="453"/>
    </location>
</feature>
<feature type="compositionally biased region" description="Low complexity" evidence="2">
    <location>
        <begin position="83"/>
        <end position="101"/>
    </location>
</feature>
<accession>A0ABY9P9Z1</accession>
<proteinExistence type="predicted"/>
<dbReference type="CDD" id="cd06257">
    <property type="entry name" value="DnaJ"/>
    <property type="match status" value="1"/>
</dbReference>
<dbReference type="InterPro" id="IPR036869">
    <property type="entry name" value="J_dom_sf"/>
</dbReference>
<gene>
    <name evidence="4" type="ORF">RDV84_22310</name>
</gene>
<dbReference type="Proteomes" id="UP001229313">
    <property type="component" value="Chromosome"/>
</dbReference>
<dbReference type="PROSITE" id="PS50076">
    <property type="entry name" value="DNAJ_2"/>
    <property type="match status" value="1"/>
</dbReference>
<evidence type="ECO:0000259" key="3">
    <source>
        <dbReference type="PROSITE" id="PS50076"/>
    </source>
</evidence>
<keyword evidence="5" id="KW-1185">Reference proteome</keyword>
<dbReference type="RefSeq" id="WP_309151644.1">
    <property type="nucleotide sequence ID" value="NZ_CP133568.1"/>
</dbReference>
<dbReference type="SUPFAM" id="SSF46565">
    <property type="entry name" value="Chaperone J-domain"/>
    <property type="match status" value="1"/>
</dbReference>
<reference evidence="4 5" key="1">
    <citation type="submission" date="2023-08" db="EMBL/GenBank/DDBJ databases">
        <title>The whole genome sequence of Lysobacter yananisis.</title>
        <authorList>
            <person name="Sun H."/>
        </authorList>
    </citation>
    <scope>NUCLEOTIDE SEQUENCE [LARGE SCALE GENOMIC DNA]</scope>
    <source>
        <strain evidence="4 5">SNNU513</strain>
    </source>
</reference>
<evidence type="ECO:0000313" key="5">
    <source>
        <dbReference type="Proteomes" id="UP001229313"/>
    </source>
</evidence>
<name>A0ABY9P9Z1_9GAMM</name>
<evidence type="ECO:0000256" key="1">
    <source>
        <dbReference type="ARBA" id="ARBA00023186"/>
    </source>
</evidence>
<feature type="compositionally biased region" description="Basic and acidic residues" evidence="2">
    <location>
        <begin position="440"/>
        <end position="453"/>
    </location>
</feature>
<sequence length="453" mass="50785">MTPHQRLGVEQDADERAIKRAYARALRRTRPDEDAQAFQTLHEAYQAALSMLRQAEYERWLQESEAESEQDESVEDCGDAPPASAAESRVDASSAAAADDATFAGHNDNDNDNDGDGDDRIELSIDQIGNAVILGALRLSPGDYEAWLREFPPLYSLYVKDVIAPQLPRALAQAPQLPSAQLEAIVRFFDLDALGTLDTQGHWLLHRLRQRSGVDFGAFLAELRERCAHRNPESLRNWLMYREEVRDPDLRDYVGALLYRELEAGRGASTLPPDAMQLVCEFFAYPENDPLRLRNNALWALTHEDARAFGHPSPKVVEELKRPYSRWRALRMATLQSELSRAVARLGGQLRQACGELPASIDPRQYLFHARLAYRGYWGPWRWAVYLLRTALVLLPLCWFTDLELAASCAGGVLLAQVGWLAYDSLFGHGPAPPRPIRPAAREPDPHSAGDPA</sequence>
<dbReference type="Gene3D" id="1.10.287.110">
    <property type="entry name" value="DnaJ domain"/>
    <property type="match status" value="1"/>
</dbReference>
<feature type="compositionally biased region" description="Acidic residues" evidence="2">
    <location>
        <begin position="64"/>
        <end position="78"/>
    </location>
</feature>
<evidence type="ECO:0000313" key="4">
    <source>
        <dbReference type="EMBL" id="WMT02667.1"/>
    </source>
</evidence>